<dbReference type="InterPro" id="IPR050668">
    <property type="entry name" value="Cytochrome_b5"/>
</dbReference>
<evidence type="ECO:0000256" key="1">
    <source>
        <dbReference type="ARBA" id="ARBA00022617"/>
    </source>
</evidence>
<evidence type="ECO:0000259" key="6">
    <source>
        <dbReference type="PROSITE" id="PS50255"/>
    </source>
</evidence>
<evidence type="ECO:0000313" key="8">
    <source>
        <dbReference type="Proteomes" id="UP000001996"/>
    </source>
</evidence>
<keyword evidence="1" id="KW-0349">Heme</keyword>
<keyword evidence="5" id="KW-0812">Transmembrane</keyword>
<keyword evidence="5" id="KW-0472">Membrane</keyword>
<evidence type="ECO:0000256" key="5">
    <source>
        <dbReference type="SAM" id="Phobius"/>
    </source>
</evidence>
<dbReference type="InParanoid" id="A5DYQ5"/>
<evidence type="ECO:0000256" key="2">
    <source>
        <dbReference type="ARBA" id="ARBA00022723"/>
    </source>
</evidence>
<dbReference type="InterPro" id="IPR001199">
    <property type="entry name" value="Cyt_B5-like_heme/steroid-bd"/>
</dbReference>
<keyword evidence="8" id="KW-1185">Reference proteome</keyword>
<keyword evidence="2" id="KW-0479">Metal-binding</keyword>
<protein>
    <recommendedName>
        <fullName evidence="6">Cytochrome b5 heme-binding domain-containing protein</fullName>
    </recommendedName>
</protein>
<dbReference type="SMART" id="SM01117">
    <property type="entry name" value="Cyt-b5"/>
    <property type="match status" value="1"/>
</dbReference>
<dbReference type="eggNOG" id="KOG0537">
    <property type="taxonomic scope" value="Eukaryota"/>
</dbReference>
<evidence type="ECO:0000256" key="3">
    <source>
        <dbReference type="ARBA" id="ARBA00023004"/>
    </source>
</evidence>
<dbReference type="EMBL" id="CH981526">
    <property type="protein sequence ID" value="EDK44313.1"/>
    <property type="molecule type" value="Genomic_DNA"/>
</dbReference>
<dbReference type="InterPro" id="IPR036400">
    <property type="entry name" value="Cyt_B5-like_heme/steroid_sf"/>
</dbReference>
<evidence type="ECO:0000313" key="7">
    <source>
        <dbReference type="EMBL" id="EDK44313.1"/>
    </source>
</evidence>
<dbReference type="GO" id="GO:0046872">
    <property type="term" value="F:metal ion binding"/>
    <property type="evidence" value="ECO:0007669"/>
    <property type="project" value="UniProtKB-KW"/>
</dbReference>
<dbReference type="HOGENOM" id="CLU_102602_3_1_1"/>
<dbReference type="AlphaFoldDB" id="A5DYQ5"/>
<keyword evidence="3" id="KW-0408">Iron</keyword>
<reference evidence="7 8" key="1">
    <citation type="journal article" date="2009" name="Nature">
        <title>Evolution of pathogenicity and sexual reproduction in eight Candida genomes.</title>
        <authorList>
            <person name="Butler G."/>
            <person name="Rasmussen M.D."/>
            <person name="Lin M.F."/>
            <person name="Santos M.A."/>
            <person name="Sakthikumar S."/>
            <person name="Munro C.A."/>
            <person name="Rheinbay E."/>
            <person name="Grabherr M."/>
            <person name="Forche A."/>
            <person name="Reedy J.L."/>
            <person name="Agrafioti I."/>
            <person name="Arnaud M.B."/>
            <person name="Bates S."/>
            <person name="Brown A.J."/>
            <person name="Brunke S."/>
            <person name="Costanzo M.C."/>
            <person name="Fitzpatrick D.A."/>
            <person name="de Groot P.W."/>
            <person name="Harris D."/>
            <person name="Hoyer L.L."/>
            <person name="Hube B."/>
            <person name="Klis F.M."/>
            <person name="Kodira C."/>
            <person name="Lennard N."/>
            <person name="Logue M.E."/>
            <person name="Martin R."/>
            <person name="Neiman A.M."/>
            <person name="Nikolaou E."/>
            <person name="Quail M.A."/>
            <person name="Quinn J."/>
            <person name="Santos M.C."/>
            <person name="Schmitzberger F.F."/>
            <person name="Sherlock G."/>
            <person name="Shah P."/>
            <person name="Silverstein K.A."/>
            <person name="Skrzypek M.S."/>
            <person name="Soll D."/>
            <person name="Staggs R."/>
            <person name="Stansfield I."/>
            <person name="Stumpf M.P."/>
            <person name="Sudbery P.E."/>
            <person name="Srikantha T."/>
            <person name="Zeng Q."/>
            <person name="Berman J."/>
            <person name="Berriman M."/>
            <person name="Heitman J."/>
            <person name="Gow N.A."/>
            <person name="Lorenz M.C."/>
            <person name="Birren B.W."/>
            <person name="Kellis M."/>
            <person name="Cuomo C.A."/>
        </authorList>
    </citation>
    <scope>NUCLEOTIDE SEQUENCE [LARGE SCALE GENOMIC DNA]</scope>
    <source>
        <strain evidence="8">ATCC 11503 / BCRC 21390 / CBS 2605 / JCM 1781 / NBRC 1676 / NRRL YB-4239</strain>
    </source>
</reference>
<dbReference type="SUPFAM" id="SSF55856">
    <property type="entry name" value="Cytochrome b5-like heme/steroid binding domain"/>
    <property type="match status" value="1"/>
</dbReference>
<organism evidence="7 8">
    <name type="scientific">Lodderomyces elongisporus (strain ATCC 11503 / CBS 2605 / JCM 1781 / NBRC 1676 / NRRL YB-4239)</name>
    <name type="common">Yeast</name>
    <name type="synonym">Saccharomyces elongisporus</name>
    <dbReference type="NCBI Taxonomy" id="379508"/>
    <lineage>
        <taxon>Eukaryota</taxon>
        <taxon>Fungi</taxon>
        <taxon>Dikarya</taxon>
        <taxon>Ascomycota</taxon>
        <taxon>Saccharomycotina</taxon>
        <taxon>Pichiomycetes</taxon>
        <taxon>Debaryomycetaceae</taxon>
        <taxon>Candida/Lodderomyces clade</taxon>
        <taxon>Lodderomyces</taxon>
    </lineage>
</organism>
<feature type="transmembrane region" description="Helical" evidence="5">
    <location>
        <begin position="137"/>
        <end position="156"/>
    </location>
</feature>
<dbReference type="Pfam" id="PF00173">
    <property type="entry name" value="Cyt-b5"/>
    <property type="match status" value="1"/>
</dbReference>
<dbReference type="OrthoDB" id="260519at2759"/>
<feature type="domain" description="Cytochrome b5 heme-binding" evidence="6">
    <location>
        <begin position="8"/>
        <end position="84"/>
    </location>
</feature>
<dbReference type="GO" id="GO:0016020">
    <property type="term" value="C:membrane"/>
    <property type="evidence" value="ECO:0007669"/>
    <property type="project" value="TreeGrafter"/>
</dbReference>
<dbReference type="KEGG" id="lel:PVL30_003331"/>
<dbReference type="Proteomes" id="UP000001996">
    <property type="component" value="Unassembled WGS sequence"/>
</dbReference>
<dbReference type="STRING" id="379508.A5DYQ5"/>
<dbReference type="Gene3D" id="3.10.120.10">
    <property type="entry name" value="Cytochrome b5-like heme/steroid binding domain"/>
    <property type="match status" value="1"/>
</dbReference>
<dbReference type="PANTHER" id="PTHR19359:SF95">
    <property type="entry name" value="CYTOCHROME B5 TYPE B"/>
    <property type="match status" value="1"/>
</dbReference>
<proteinExistence type="inferred from homology"/>
<gene>
    <name evidence="7" type="ORF">LELG_02492</name>
</gene>
<sequence length="160" mass="18135">MSRASRRPAYVSLEEVQRHSEPDDLWMILYNKVYDLTNFAKNHIGGIEVLYDCGGSDATEAFEDVGHLDFAIDMLEPFYVGEVEPEQRKSYRSCNLIFELKNETSVTSSKGTIATSSVVALSIKQLKETSIRIQDSISLFWLTFIALTSFTLLVLIQQLK</sequence>
<dbReference type="VEuPathDB" id="FungiDB:LELG_02492"/>
<dbReference type="GeneID" id="5233230"/>
<dbReference type="PROSITE" id="PS50255">
    <property type="entry name" value="CYTOCHROME_B5_2"/>
    <property type="match status" value="1"/>
</dbReference>
<comment type="similarity">
    <text evidence="4">Belongs to the cytochrome b5 family.</text>
</comment>
<dbReference type="PANTHER" id="PTHR19359">
    <property type="entry name" value="CYTOCHROME B5"/>
    <property type="match status" value="1"/>
</dbReference>
<dbReference type="GO" id="GO:0020037">
    <property type="term" value="F:heme binding"/>
    <property type="evidence" value="ECO:0007669"/>
    <property type="project" value="TreeGrafter"/>
</dbReference>
<dbReference type="PRINTS" id="PR00363">
    <property type="entry name" value="CYTOCHROMEB5"/>
</dbReference>
<accession>A5DYQ5</accession>
<evidence type="ECO:0000256" key="4">
    <source>
        <dbReference type="ARBA" id="ARBA00038168"/>
    </source>
</evidence>
<name>A5DYQ5_LODEL</name>
<keyword evidence="5" id="KW-1133">Transmembrane helix</keyword>